<dbReference type="InterPro" id="IPR029058">
    <property type="entry name" value="AB_hydrolase_fold"/>
</dbReference>
<evidence type="ECO:0000256" key="2">
    <source>
        <dbReference type="ARBA" id="ARBA00010701"/>
    </source>
</evidence>
<evidence type="ECO:0000256" key="5">
    <source>
        <dbReference type="ARBA" id="ARBA00023098"/>
    </source>
</evidence>
<comment type="similarity">
    <text evidence="2 6">Belongs to the AB hydrolase superfamily. Lipase family.</text>
</comment>
<dbReference type="FunFam" id="3.40.50.1820:FF:000065">
    <property type="entry name" value="Phospholipase A1-II 3"/>
    <property type="match status" value="1"/>
</dbReference>
<dbReference type="InterPro" id="IPR033556">
    <property type="entry name" value="PLA"/>
</dbReference>
<dbReference type="EC" id="3.1.1.-" evidence="6"/>
<dbReference type="PANTHER" id="PTHR31828:SF1">
    <property type="entry name" value="PHOSPHOLIPASE A1-IIGAMMA"/>
    <property type="match status" value="1"/>
</dbReference>
<dbReference type="AlphaFoldDB" id="A0AAV9F8U1"/>
<protein>
    <recommendedName>
        <fullName evidence="6">Phospholipase A1</fullName>
        <ecNumber evidence="6">3.1.1.-</ecNumber>
    </recommendedName>
</protein>
<comment type="function">
    <text evidence="1 6">Acylhydrolase that catalyzes the hydrolysis of phospholipids at the sn-1 position.</text>
</comment>
<keyword evidence="5 6" id="KW-0443">Lipid metabolism</keyword>
<dbReference type="InterPro" id="IPR002921">
    <property type="entry name" value="Fungal_lipase-type"/>
</dbReference>
<dbReference type="CDD" id="cd00519">
    <property type="entry name" value="Lipase_3"/>
    <property type="match status" value="1"/>
</dbReference>
<dbReference type="GO" id="GO:0005737">
    <property type="term" value="C:cytoplasm"/>
    <property type="evidence" value="ECO:0007669"/>
    <property type="project" value="UniProtKB-ARBA"/>
</dbReference>
<feature type="domain" description="Fungal lipase-type" evidence="7">
    <location>
        <begin position="135"/>
        <end position="300"/>
    </location>
</feature>
<comment type="caution">
    <text evidence="8">The sequence shown here is derived from an EMBL/GenBank/DDBJ whole genome shotgun (WGS) entry which is preliminary data.</text>
</comment>
<evidence type="ECO:0000256" key="3">
    <source>
        <dbReference type="ARBA" id="ARBA00022801"/>
    </source>
</evidence>
<keyword evidence="4 6" id="KW-0442">Lipid degradation</keyword>
<dbReference type="GO" id="GO:0016042">
    <property type="term" value="P:lipid catabolic process"/>
    <property type="evidence" value="ECO:0007669"/>
    <property type="project" value="UniProtKB-UniRule"/>
</dbReference>
<accession>A0AAV9F8U1</accession>
<dbReference type="Proteomes" id="UP001180020">
    <property type="component" value="Unassembled WGS sequence"/>
</dbReference>
<evidence type="ECO:0000313" key="8">
    <source>
        <dbReference type="EMBL" id="KAK1321962.1"/>
    </source>
</evidence>
<dbReference type="SUPFAM" id="SSF53474">
    <property type="entry name" value="alpha/beta-Hydrolases"/>
    <property type="match status" value="1"/>
</dbReference>
<evidence type="ECO:0000259" key="7">
    <source>
        <dbReference type="Pfam" id="PF01764"/>
    </source>
</evidence>
<dbReference type="EMBL" id="JAUJYO010000003">
    <property type="protein sequence ID" value="KAK1321962.1"/>
    <property type="molecule type" value="Genomic_DNA"/>
</dbReference>
<organism evidence="8 9">
    <name type="scientific">Acorus calamus</name>
    <name type="common">Sweet flag</name>
    <dbReference type="NCBI Taxonomy" id="4465"/>
    <lineage>
        <taxon>Eukaryota</taxon>
        <taxon>Viridiplantae</taxon>
        <taxon>Streptophyta</taxon>
        <taxon>Embryophyta</taxon>
        <taxon>Tracheophyta</taxon>
        <taxon>Spermatophyta</taxon>
        <taxon>Magnoliopsida</taxon>
        <taxon>Liliopsida</taxon>
        <taxon>Acoraceae</taxon>
        <taxon>Acorus</taxon>
    </lineage>
</organism>
<evidence type="ECO:0000256" key="4">
    <source>
        <dbReference type="ARBA" id="ARBA00022963"/>
    </source>
</evidence>
<keyword evidence="3 6" id="KW-0378">Hydrolase</keyword>
<reference evidence="8" key="2">
    <citation type="submission" date="2023-06" db="EMBL/GenBank/DDBJ databases">
        <authorList>
            <person name="Ma L."/>
            <person name="Liu K.-W."/>
            <person name="Li Z."/>
            <person name="Hsiao Y.-Y."/>
            <person name="Qi Y."/>
            <person name="Fu T."/>
            <person name="Tang G."/>
            <person name="Zhang D."/>
            <person name="Sun W.-H."/>
            <person name="Liu D.-K."/>
            <person name="Li Y."/>
            <person name="Chen G.-Z."/>
            <person name="Liu X.-D."/>
            <person name="Liao X.-Y."/>
            <person name="Jiang Y.-T."/>
            <person name="Yu X."/>
            <person name="Hao Y."/>
            <person name="Huang J."/>
            <person name="Zhao X.-W."/>
            <person name="Ke S."/>
            <person name="Chen Y.-Y."/>
            <person name="Wu W.-L."/>
            <person name="Hsu J.-L."/>
            <person name="Lin Y.-F."/>
            <person name="Huang M.-D."/>
            <person name="Li C.-Y."/>
            <person name="Huang L."/>
            <person name="Wang Z.-W."/>
            <person name="Zhao X."/>
            <person name="Zhong W.-Y."/>
            <person name="Peng D.-H."/>
            <person name="Ahmad S."/>
            <person name="Lan S."/>
            <person name="Zhang J.-S."/>
            <person name="Tsai W.-C."/>
            <person name="Van De Peer Y."/>
            <person name="Liu Z.-J."/>
        </authorList>
    </citation>
    <scope>NUCLEOTIDE SEQUENCE</scope>
    <source>
        <strain evidence="8">CP</strain>
        <tissue evidence="8">Leaves</tissue>
    </source>
</reference>
<sequence>MLGNIAKRWKALSGETHWSNLLDPLDIDLRRNILIYGNLSQAAYDAFNSEKVSPYAGSSRYAKTNFFDRVGLSKANPYKYEVTKFLYATSGVPLPDAFIVKSLSREAWSMESNWIGYVAVATDEGKAALGRRDIVVVWRGTIIALDWVNNLDFSLVSASSLLSSVAAKAGGGGGDPMVHRGWLSMYTTSDPRSRYNKSSVRNQVMAELRRLVELYKDDDLSITVTGHSLGAALATLNAIDIIANGANRPNNNPPCPVTAFVFASPRVGNSDFKTLFSQSQGLRLLRVRNALDVVPSYPLIGYAEVGEELDIDTTRSGYLKSPGSIITWHNLECYLHGVAGTQGRKEKGFRLVIDRDVALVNKSNDALREEFLVPVSWRVDKNRGMVQGLDGHWRFQDHEEDEGLDYTFDNCCSV</sequence>
<dbReference type="Gene3D" id="3.40.50.1820">
    <property type="entry name" value="alpha/beta hydrolase"/>
    <property type="match status" value="1"/>
</dbReference>
<dbReference type="PANTHER" id="PTHR31828">
    <property type="entry name" value="PHOSPHOLIPASE A1-IIGAMMA"/>
    <property type="match status" value="1"/>
</dbReference>
<evidence type="ECO:0000256" key="1">
    <source>
        <dbReference type="ARBA" id="ARBA00003523"/>
    </source>
</evidence>
<evidence type="ECO:0000313" key="9">
    <source>
        <dbReference type="Proteomes" id="UP001180020"/>
    </source>
</evidence>
<evidence type="ECO:0000256" key="6">
    <source>
        <dbReference type="RuleBase" id="RU367093"/>
    </source>
</evidence>
<name>A0AAV9F8U1_ACOCL</name>
<keyword evidence="9" id="KW-1185">Reference proteome</keyword>
<proteinExistence type="inferred from homology"/>
<dbReference type="Pfam" id="PF01764">
    <property type="entry name" value="Lipase_3"/>
    <property type="match status" value="1"/>
</dbReference>
<reference evidence="8" key="1">
    <citation type="journal article" date="2023" name="Nat. Commun.">
        <title>Diploid and tetraploid genomes of Acorus and the evolution of monocots.</title>
        <authorList>
            <person name="Ma L."/>
            <person name="Liu K.W."/>
            <person name="Li Z."/>
            <person name="Hsiao Y.Y."/>
            <person name="Qi Y."/>
            <person name="Fu T."/>
            <person name="Tang G.D."/>
            <person name="Zhang D."/>
            <person name="Sun W.H."/>
            <person name="Liu D.K."/>
            <person name="Li Y."/>
            <person name="Chen G.Z."/>
            <person name="Liu X.D."/>
            <person name="Liao X.Y."/>
            <person name="Jiang Y.T."/>
            <person name="Yu X."/>
            <person name="Hao Y."/>
            <person name="Huang J."/>
            <person name="Zhao X.W."/>
            <person name="Ke S."/>
            <person name="Chen Y.Y."/>
            <person name="Wu W.L."/>
            <person name="Hsu J.L."/>
            <person name="Lin Y.F."/>
            <person name="Huang M.D."/>
            <person name="Li C.Y."/>
            <person name="Huang L."/>
            <person name="Wang Z.W."/>
            <person name="Zhao X."/>
            <person name="Zhong W.Y."/>
            <person name="Peng D.H."/>
            <person name="Ahmad S."/>
            <person name="Lan S."/>
            <person name="Zhang J.S."/>
            <person name="Tsai W.C."/>
            <person name="Van de Peer Y."/>
            <person name="Liu Z.J."/>
        </authorList>
    </citation>
    <scope>NUCLEOTIDE SEQUENCE</scope>
    <source>
        <strain evidence="8">CP</strain>
    </source>
</reference>
<dbReference type="GO" id="GO:0008970">
    <property type="term" value="F:phospholipase A1 activity"/>
    <property type="evidence" value="ECO:0007669"/>
    <property type="project" value="UniProtKB-UniRule"/>
</dbReference>
<gene>
    <name evidence="8" type="ORF">QJS10_CPA03g00135</name>
</gene>